<evidence type="ECO:0000256" key="1">
    <source>
        <dbReference type="SAM" id="SignalP"/>
    </source>
</evidence>
<feature type="signal peptide" evidence="1">
    <location>
        <begin position="1"/>
        <end position="18"/>
    </location>
</feature>
<evidence type="ECO:0000313" key="3">
    <source>
        <dbReference type="Proteomes" id="UP001168552"/>
    </source>
</evidence>
<proteinExistence type="predicted"/>
<sequence length="153" mass="16815">MKSLSPFFCALFLLVLFACDTDEKLDPCQEANGTVQRNGETRCALIGQAAIRNVNQPGHQALLSFRIYEARVTDGLDLSMEIDLPESGLELNRAYAITAGTFAEQETITSGNVTFTRLQGNYWEGTFVAESAQGARSNSFTNGNFKSNFEILD</sequence>
<evidence type="ECO:0000313" key="2">
    <source>
        <dbReference type="EMBL" id="MDN4165967.1"/>
    </source>
</evidence>
<dbReference type="EMBL" id="JAUHJS010000005">
    <property type="protein sequence ID" value="MDN4165967.1"/>
    <property type="molecule type" value="Genomic_DNA"/>
</dbReference>
<comment type="caution">
    <text evidence="2">The sequence shown here is derived from an EMBL/GenBank/DDBJ whole genome shotgun (WGS) entry which is preliminary data.</text>
</comment>
<keyword evidence="1" id="KW-0732">Signal</keyword>
<organism evidence="2 3">
    <name type="scientific">Shiella aurantiaca</name>
    <dbReference type="NCBI Taxonomy" id="3058365"/>
    <lineage>
        <taxon>Bacteria</taxon>
        <taxon>Pseudomonadati</taxon>
        <taxon>Bacteroidota</taxon>
        <taxon>Cytophagia</taxon>
        <taxon>Cytophagales</taxon>
        <taxon>Shiellaceae</taxon>
        <taxon>Shiella</taxon>
    </lineage>
</organism>
<dbReference type="RefSeq" id="WP_320004502.1">
    <property type="nucleotide sequence ID" value="NZ_JAUHJS010000005.1"/>
</dbReference>
<protein>
    <recommendedName>
        <fullName evidence="4">Lipoprotein</fullName>
    </recommendedName>
</protein>
<accession>A0ABT8F681</accession>
<dbReference type="Proteomes" id="UP001168552">
    <property type="component" value="Unassembled WGS sequence"/>
</dbReference>
<gene>
    <name evidence="2" type="ORF">QWY31_10670</name>
</gene>
<feature type="chain" id="PRO_5046313214" description="Lipoprotein" evidence="1">
    <location>
        <begin position="19"/>
        <end position="153"/>
    </location>
</feature>
<evidence type="ECO:0008006" key="4">
    <source>
        <dbReference type="Google" id="ProtNLM"/>
    </source>
</evidence>
<name>A0ABT8F681_9BACT</name>
<reference evidence="2" key="1">
    <citation type="submission" date="2023-06" db="EMBL/GenBank/DDBJ databases">
        <title>Cytophagales bacterium Strain LB-30, isolated from soil.</title>
        <authorList>
            <person name="Liu B."/>
        </authorList>
    </citation>
    <scope>NUCLEOTIDE SEQUENCE</scope>
    <source>
        <strain evidence="2">LB-30</strain>
    </source>
</reference>
<keyword evidence="3" id="KW-1185">Reference proteome</keyword>
<dbReference type="PROSITE" id="PS51257">
    <property type="entry name" value="PROKAR_LIPOPROTEIN"/>
    <property type="match status" value="1"/>
</dbReference>